<dbReference type="OrthoDB" id="7868444at2"/>
<feature type="chain" id="PRO_5001699845" description="Lipoprotein" evidence="1">
    <location>
        <begin position="21"/>
        <end position="122"/>
    </location>
</feature>
<dbReference type="AlphaFoldDB" id="A0A074TH15"/>
<keyword evidence="1" id="KW-0732">Signal</keyword>
<evidence type="ECO:0008006" key="4">
    <source>
        <dbReference type="Google" id="ProtNLM"/>
    </source>
</evidence>
<comment type="caution">
    <text evidence="2">The sequence shown here is derived from an EMBL/GenBank/DDBJ whole genome shotgun (WGS) entry which is preliminary data.</text>
</comment>
<feature type="signal peptide" evidence="1">
    <location>
        <begin position="1"/>
        <end position="20"/>
    </location>
</feature>
<proteinExistence type="predicted"/>
<dbReference type="STRING" id="1185766.SAMN05216224_102470"/>
<evidence type="ECO:0000313" key="2">
    <source>
        <dbReference type="EMBL" id="KEP70959.1"/>
    </source>
</evidence>
<gene>
    <name evidence="2" type="ORF">DL1_13385</name>
</gene>
<name>A0A074TH15_9RHOB</name>
<evidence type="ECO:0000313" key="3">
    <source>
        <dbReference type="Proteomes" id="UP000027725"/>
    </source>
</evidence>
<organism evidence="2 3">
    <name type="scientific">Thioclava dalianensis</name>
    <dbReference type="NCBI Taxonomy" id="1185766"/>
    <lineage>
        <taxon>Bacteria</taxon>
        <taxon>Pseudomonadati</taxon>
        <taxon>Pseudomonadota</taxon>
        <taxon>Alphaproteobacteria</taxon>
        <taxon>Rhodobacterales</taxon>
        <taxon>Paracoccaceae</taxon>
        <taxon>Thioclava</taxon>
    </lineage>
</organism>
<dbReference type="eggNOG" id="ENOG5033ES2">
    <property type="taxonomic scope" value="Bacteria"/>
</dbReference>
<reference evidence="2 3" key="1">
    <citation type="submission" date="2014-03" db="EMBL/GenBank/DDBJ databases">
        <title>The draft genome sequence of Thioclava dalianensis DLFJ1-1.</title>
        <authorList>
            <person name="Lai Q."/>
            <person name="Shao Z."/>
        </authorList>
    </citation>
    <scope>NUCLEOTIDE SEQUENCE [LARGE SCALE GENOMIC DNA]</scope>
    <source>
        <strain evidence="2 3">DLFJ1-1</strain>
    </source>
</reference>
<evidence type="ECO:0000256" key="1">
    <source>
        <dbReference type="SAM" id="SignalP"/>
    </source>
</evidence>
<sequence>MRLWMILPLVLAGCAAGARAPSWPDQVTIHRTDMRVSFNDGTVCRADIAQAPSGKLQGCRWPMAYTVRDYKPSVIGRAGALSEIFEPYAKITLSAPSGMTWHFETPPPIPATDHGEGTLNMP</sequence>
<dbReference type="RefSeq" id="WP_038063193.1">
    <property type="nucleotide sequence ID" value="NZ_FOVB01000002.1"/>
</dbReference>
<accession>A0A074TH15</accession>
<dbReference type="EMBL" id="JHEH01000004">
    <property type="protein sequence ID" value="KEP70959.1"/>
    <property type="molecule type" value="Genomic_DNA"/>
</dbReference>
<protein>
    <recommendedName>
        <fullName evidence="4">Lipoprotein</fullName>
    </recommendedName>
</protein>
<dbReference type="Proteomes" id="UP000027725">
    <property type="component" value="Unassembled WGS sequence"/>
</dbReference>
<keyword evidence="3" id="KW-1185">Reference proteome</keyword>